<keyword evidence="3" id="KW-1185">Reference proteome</keyword>
<gene>
    <name evidence="2" type="ORF">SAMN04489842_3144</name>
</gene>
<evidence type="ECO:0000313" key="2">
    <source>
        <dbReference type="EMBL" id="SDR30342.1"/>
    </source>
</evidence>
<reference evidence="3" key="1">
    <citation type="submission" date="2016-10" db="EMBL/GenBank/DDBJ databases">
        <authorList>
            <person name="Varghese N."/>
            <person name="Submissions S."/>
        </authorList>
    </citation>
    <scope>NUCLEOTIDE SEQUENCE [LARGE SCALE GENOMIC DNA]</scope>
    <source>
        <strain evidence="3">DSM 24767</strain>
    </source>
</reference>
<name>A0A1H1HY25_NATTX</name>
<protein>
    <submittedName>
        <fullName evidence="2">Uncharacterized protein</fullName>
    </submittedName>
</protein>
<sequence>MGDPKLLIRSPDPVESGEGSIYEGSDDSSVRRRTALASTAGFVVGSLSGCLLEGDEIDGHESGDIEVVVDGDHVVTTDGTTYDERDSGTEITFEVDGEEVDPTDRRLHDGDSLSLEVTTETEE</sequence>
<evidence type="ECO:0000256" key="1">
    <source>
        <dbReference type="SAM" id="MobiDB-lite"/>
    </source>
</evidence>
<organism evidence="2 3">
    <name type="scientific">Natronobacterium texcoconense</name>
    <dbReference type="NCBI Taxonomy" id="1095778"/>
    <lineage>
        <taxon>Archaea</taxon>
        <taxon>Methanobacteriati</taxon>
        <taxon>Methanobacteriota</taxon>
        <taxon>Stenosarchaea group</taxon>
        <taxon>Halobacteria</taxon>
        <taxon>Halobacteriales</taxon>
        <taxon>Natrialbaceae</taxon>
        <taxon>Natronobacterium</taxon>
    </lineage>
</organism>
<feature type="region of interest" description="Disordered" evidence="1">
    <location>
        <begin position="90"/>
        <end position="123"/>
    </location>
</feature>
<proteinExistence type="predicted"/>
<dbReference type="Proteomes" id="UP000198848">
    <property type="component" value="Unassembled WGS sequence"/>
</dbReference>
<accession>A0A1H1HY25</accession>
<feature type="region of interest" description="Disordered" evidence="1">
    <location>
        <begin position="1"/>
        <end position="30"/>
    </location>
</feature>
<dbReference type="AlphaFoldDB" id="A0A1H1HY25"/>
<dbReference type="EMBL" id="FNLC01000003">
    <property type="protein sequence ID" value="SDR30342.1"/>
    <property type="molecule type" value="Genomic_DNA"/>
</dbReference>
<evidence type="ECO:0000313" key="3">
    <source>
        <dbReference type="Proteomes" id="UP000198848"/>
    </source>
</evidence>
<feature type="compositionally biased region" description="Basic and acidic residues" evidence="1">
    <location>
        <begin position="102"/>
        <end position="111"/>
    </location>
</feature>